<dbReference type="PROSITE" id="PS50405">
    <property type="entry name" value="GST_CTER"/>
    <property type="match status" value="1"/>
</dbReference>
<dbReference type="InterPro" id="IPR036249">
    <property type="entry name" value="Thioredoxin-like_sf"/>
</dbReference>
<evidence type="ECO:0000256" key="1">
    <source>
        <dbReference type="ARBA" id="ARBA00012452"/>
    </source>
</evidence>
<dbReference type="GO" id="GO:0043295">
    <property type="term" value="F:glutathione binding"/>
    <property type="evidence" value="ECO:0007669"/>
    <property type="project" value="TreeGrafter"/>
</dbReference>
<dbReference type="GO" id="GO:0006749">
    <property type="term" value="P:glutathione metabolic process"/>
    <property type="evidence" value="ECO:0007669"/>
    <property type="project" value="TreeGrafter"/>
</dbReference>
<dbReference type="AlphaFoldDB" id="A0A8H3DSJ0"/>
<gene>
    <name evidence="6" type="ORF">RDB_LOCUS137020</name>
    <name evidence="7" type="ORF">RDB_LOCUS35910</name>
    <name evidence="8" type="ORF">RDB_LOCUS53713</name>
</gene>
<dbReference type="Gene3D" id="3.40.30.10">
    <property type="entry name" value="Glutaredoxin"/>
    <property type="match status" value="1"/>
</dbReference>
<dbReference type="SUPFAM" id="SSF52833">
    <property type="entry name" value="Thioredoxin-like"/>
    <property type="match status" value="1"/>
</dbReference>
<dbReference type="GO" id="GO:0004364">
    <property type="term" value="F:glutathione transferase activity"/>
    <property type="evidence" value="ECO:0007669"/>
    <property type="project" value="UniProtKB-EC"/>
</dbReference>
<dbReference type="SFLD" id="SFLDS00019">
    <property type="entry name" value="Glutathione_Transferase_(cytos"/>
    <property type="match status" value="1"/>
</dbReference>
<feature type="domain" description="GST C-terminal" evidence="5">
    <location>
        <begin position="92"/>
        <end position="217"/>
    </location>
</feature>
<evidence type="ECO:0000256" key="2">
    <source>
        <dbReference type="ARBA" id="ARBA00022679"/>
    </source>
</evidence>
<dbReference type="Proteomes" id="UP000663827">
    <property type="component" value="Unassembled WGS sequence"/>
</dbReference>
<dbReference type="InterPro" id="IPR004045">
    <property type="entry name" value="Glutathione_S-Trfase_N"/>
</dbReference>
<dbReference type="EC" id="2.5.1.18" evidence="1"/>
<dbReference type="InterPro" id="IPR040079">
    <property type="entry name" value="Glutathione_S-Trfase"/>
</dbReference>
<proteinExistence type="predicted"/>
<evidence type="ECO:0000259" key="5">
    <source>
        <dbReference type="PROSITE" id="PS50405"/>
    </source>
</evidence>
<dbReference type="InterPro" id="IPR036282">
    <property type="entry name" value="Glutathione-S-Trfase_C_sf"/>
</dbReference>
<organism evidence="6 9">
    <name type="scientific">Rhizoctonia solani</name>
    <dbReference type="NCBI Taxonomy" id="456999"/>
    <lineage>
        <taxon>Eukaryota</taxon>
        <taxon>Fungi</taxon>
        <taxon>Dikarya</taxon>
        <taxon>Basidiomycota</taxon>
        <taxon>Agaricomycotina</taxon>
        <taxon>Agaricomycetes</taxon>
        <taxon>Cantharellales</taxon>
        <taxon>Ceratobasidiaceae</taxon>
        <taxon>Rhizoctonia</taxon>
    </lineage>
</organism>
<evidence type="ECO:0000313" key="8">
    <source>
        <dbReference type="EMBL" id="CAE7117902.1"/>
    </source>
</evidence>
<dbReference type="EMBL" id="CAJMWZ010007201">
    <property type="protein sequence ID" value="CAE6534350.1"/>
    <property type="molecule type" value="Genomic_DNA"/>
</dbReference>
<dbReference type="InterPro" id="IPR010987">
    <property type="entry name" value="Glutathione-S-Trfase_C-like"/>
</dbReference>
<dbReference type="SUPFAM" id="SSF47616">
    <property type="entry name" value="GST C-terminal domain-like"/>
    <property type="match status" value="1"/>
</dbReference>
<feature type="domain" description="GST N-terminal" evidence="4">
    <location>
        <begin position="1"/>
        <end position="84"/>
    </location>
</feature>
<dbReference type="PROSITE" id="PS50404">
    <property type="entry name" value="GST_NTER"/>
    <property type="match status" value="1"/>
</dbReference>
<dbReference type="Pfam" id="PF13409">
    <property type="entry name" value="GST_N_2"/>
    <property type="match status" value="1"/>
</dbReference>
<dbReference type="PANTHER" id="PTHR43900">
    <property type="entry name" value="GLUTATHIONE S-TRANSFERASE RHO"/>
    <property type="match status" value="1"/>
</dbReference>
<comment type="catalytic activity">
    <reaction evidence="3">
        <text>RX + glutathione = an S-substituted glutathione + a halide anion + H(+)</text>
        <dbReference type="Rhea" id="RHEA:16437"/>
        <dbReference type="ChEBI" id="CHEBI:15378"/>
        <dbReference type="ChEBI" id="CHEBI:16042"/>
        <dbReference type="ChEBI" id="CHEBI:17792"/>
        <dbReference type="ChEBI" id="CHEBI:57925"/>
        <dbReference type="ChEBI" id="CHEBI:90779"/>
        <dbReference type="EC" id="2.5.1.18"/>
    </reaction>
</comment>
<evidence type="ECO:0000313" key="6">
    <source>
        <dbReference type="EMBL" id="CAE6534350.1"/>
    </source>
</evidence>
<dbReference type="Proteomes" id="UP000663850">
    <property type="component" value="Unassembled WGS sequence"/>
</dbReference>
<dbReference type="EMBL" id="CAJNJQ010000702">
    <property type="protein sequence ID" value="CAE7095286.1"/>
    <property type="molecule type" value="Genomic_DNA"/>
</dbReference>
<dbReference type="PANTHER" id="PTHR43900:SF3">
    <property type="entry name" value="GLUTATHIONE S-TRANSFERASE RHO"/>
    <property type="match status" value="1"/>
</dbReference>
<sequence length="217" mass="24349">MVVKIYGMFISGCCKRVLTTCHELGVDYELIETSIPKGEHKNPEYIEKLHPFGAIPALVDEDGTQIYESRAICRYLVAKYSKDSTLLPSPSDPKTYGLFEQAASIEYSSFDPPAAGIYLEYLHARVENRAPDLAQVERDRNTLVAKLEAYERILSKQKYLAGDEFTLADLFHLPYAAGCEPYAPGIFDAQPNVKRWWTEISGREAWKAVAGHLAPAK</sequence>
<evidence type="ECO:0000313" key="9">
    <source>
        <dbReference type="Proteomes" id="UP000663850"/>
    </source>
</evidence>
<comment type="caution">
    <text evidence="6">The sequence shown here is derived from an EMBL/GenBank/DDBJ whole genome shotgun (WGS) entry which is preliminary data.</text>
</comment>
<protein>
    <recommendedName>
        <fullName evidence="1">glutathione transferase</fullName>
        <ecNumber evidence="1">2.5.1.18</ecNumber>
    </recommendedName>
</protein>
<evidence type="ECO:0000256" key="3">
    <source>
        <dbReference type="ARBA" id="ARBA00047960"/>
    </source>
</evidence>
<dbReference type="Pfam" id="PF00043">
    <property type="entry name" value="GST_C"/>
    <property type="match status" value="1"/>
</dbReference>
<dbReference type="InterPro" id="IPR004046">
    <property type="entry name" value="GST_C"/>
</dbReference>
<dbReference type="Gene3D" id="1.20.1050.10">
    <property type="match status" value="1"/>
</dbReference>
<reference evidence="6" key="1">
    <citation type="submission" date="2021-01" db="EMBL/GenBank/DDBJ databases">
        <authorList>
            <person name="Kaushik A."/>
        </authorList>
    </citation>
    <scope>NUCLEOTIDE SEQUENCE</scope>
    <source>
        <strain evidence="7">AG5</strain>
        <strain evidence="6">Type strain: AG8-Rh-89/</strain>
    </source>
</reference>
<dbReference type="FunFam" id="3.40.30.10:FF:000016">
    <property type="entry name" value="Glutathione S-transferase F2"/>
    <property type="match status" value="1"/>
</dbReference>
<keyword evidence="2" id="KW-0808">Transferase</keyword>
<dbReference type="EMBL" id="CAJNJQ010001073">
    <property type="protein sequence ID" value="CAE7117902.1"/>
    <property type="molecule type" value="Genomic_DNA"/>
</dbReference>
<evidence type="ECO:0000313" key="7">
    <source>
        <dbReference type="EMBL" id="CAE7095286.1"/>
    </source>
</evidence>
<evidence type="ECO:0000259" key="4">
    <source>
        <dbReference type="PROSITE" id="PS50404"/>
    </source>
</evidence>
<name>A0A8H3DSJ0_9AGAM</name>
<accession>A0A8H3DSJ0</accession>
<dbReference type="GO" id="GO:0005737">
    <property type="term" value="C:cytoplasm"/>
    <property type="evidence" value="ECO:0007669"/>
    <property type="project" value="TreeGrafter"/>
</dbReference>
<dbReference type="SFLD" id="SFLDG00358">
    <property type="entry name" value="Main_(cytGST)"/>
    <property type="match status" value="1"/>
</dbReference>